<accession>A0A2K1L8N9</accession>
<dbReference type="InterPro" id="IPR013780">
    <property type="entry name" value="Glyco_hydro_b"/>
</dbReference>
<feature type="domain" description="Glycoside hydrolase family 31 TIM barrel" evidence="9">
    <location>
        <begin position="290"/>
        <end position="661"/>
    </location>
</feature>
<evidence type="ECO:0000259" key="10">
    <source>
        <dbReference type="Pfam" id="PF13802"/>
    </source>
</evidence>
<comment type="similarity">
    <text evidence="1 7">Belongs to the glycosyl hydrolase 31 family.</text>
</comment>
<organism evidence="12">
    <name type="scientific">Physcomitrium patens</name>
    <name type="common">Spreading-leaved earth moss</name>
    <name type="synonym">Physcomitrella patens</name>
    <dbReference type="NCBI Taxonomy" id="3218"/>
    <lineage>
        <taxon>Eukaryota</taxon>
        <taxon>Viridiplantae</taxon>
        <taxon>Streptophyta</taxon>
        <taxon>Embryophyta</taxon>
        <taxon>Bryophyta</taxon>
        <taxon>Bryophytina</taxon>
        <taxon>Bryopsida</taxon>
        <taxon>Funariidae</taxon>
        <taxon>Funariales</taxon>
        <taxon>Funariaceae</taxon>
        <taxon>Physcomitrium</taxon>
    </lineage>
</organism>
<dbReference type="PaxDb" id="3218-PP1S43_19V6.1"/>
<dbReference type="SUPFAM" id="SSF51445">
    <property type="entry name" value="(Trans)glycosidases"/>
    <property type="match status" value="1"/>
</dbReference>
<dbReference type="GO" id="GO:0030246">
    <property type="term" value="F:carbohydrate binding"/>
    <property type="evidence" value="ECO:0007669"/>
    <property type="project" value="InterPro"/>
</dbReference>
<dbReference type="Gramene" id="Pp3c1_18110V3.2">
    <property type="protein sequence ID" value="Pp3c1_18110V3.2"/>
    <property type="gene ID" value="Pp3c1_18110"/>
</dbReference>
<dbReference type="Gramene" id="Pp3c1_18110V3.4">
    <property type="protein sequence ID" value="Pp3c1_18110V3.4"/>
    <property type="gene ID" value="Pp3c1_18110"/>
</dbReference>
<dbReference type="Proteomes" id="UP000006727">
    <property type="component" value="Chromosome 1"/>
</dbReference>
<dbReference type="InterPro" id="IPR017853">
    <property type="entry name" value="GH"/>
</dbReference>
<dbReference type="OrthoDB" id="5839090at2759"/>
<dbReference type="STRING" id="3218.A0A2K1L8N9"/>
<dbReference type="SUPFAM" id="SSF51011">
    <property type="entry name" value="Glycosyl hydrolase domain"/>
    <property type="match status" value="1"/>
</dbReference>
<dbReference type="CDD" id="cd14752">
    <property type="entry name" value="GH31_N"/>
    <property type="match status" value="1"/>
</dbReference>
<dbReference type="GO" id="GO:0005975">
    <property type="term" value="P:carbohydrate metabolic process"/>
    <property type="evidence" value="ECO:0007669"/>
    <property type="project" value="InterPro"/>
</dbReference>
<dbReference type="EnsemblPlants" id="Pp3c1_18110V3.2">
    <property type="protein sequence ID" value="Pp3c1_18110V3.2"/>
    <property type="gene ID" value="Pp3c1_18110"/>
</dbReference>
<gene>
    <name evidence="13" type="primary">LOC112287321</name>
    <name evidence="12" type="ORF">PHYPA_000785</name>
</gene>
<dbReference type="OMA" id="ILETHIM"/>
<dbReference type="InterPro" id="IPR030458">
    <property type="entry name" value="Glyco_hydro_31_AS"/>
</dbReference>
<dbReference type="RefSeq" id="XP_024386030.1">
    <property type="nucleotide sequence ID" value="XM_024530262.2"/>
</dbReference>
<dbReference type="RefSeq" id="XP_024386008.1">
    <property type="nucleotide sequence ID" value="XM_024530240.2"/>
</dbReference>
<protein>
    <recommendedName>
        <fullName evidence="6">Maltase</fullName>
    </recommendedName>
</protein>
<dbReference type="KEGG" id="ppp:112287321"/>
<dbReference type="InterPro" id="IPR011013">
    <property type="entry name" value="Gal_mutarotase_sf_dom"/>
</dbReference>
<evidence type="ECO:0000256" key="1">
    <source>
        <dbReference type="ARBA" id="ARBA00007806"/>
    </source>
</evidence>
<dbReference type="RefSeq" id="XP_024386015.1">
    <property type="nucleotide sequence ID" value="XM_024530247.2"/>
</dbReference>
<dbReference type="EMBL" id="ABEU02000001">
    <property type="protein sequence ID" value="PNR62361.1"/>
    <property type="molecule type" value="Genomic_DNA"/>
</dbReference>
<dbReference type="RefSeq" id="XP_024385991.1">
    <property type="nucleotide sequence ID" value="XM_024530223.2"/>
</dbReference>
<evidence type="ECO:0000256" key="7">
    <source>
        <dbReference type="RuleBase" id="RU361185"/>
    </source>
</evidence>
<dbReference type="EnsemblPlants" id="Pp3c1_18110V3.4">
    <property type="protein sequence ID" value="Pp3c1_18110V3.4"/>
    <property type="gene ID" value="Pp3c1_18110"/>
</dbReference>
<dbReference type="RefSeq" id="XP_024386049.1">
    <property type="nucleotide sequence ID" value="XM_024530281.2"/>
</dbReference>
<evidence type="ECO:0000256" key="3">
    <source>
        <dbReference type="ARBA" id="ARBA00022801"/>
    </source>
</evidence>
<keyword evidence="3 7" id="KW-0378">Hydrolase</keyword>
<dbReference type="FunCoup" id="A0A2K1L8N9">
    <property type="interactions" value="1988"/>
</dbReference>
<dbReference type="RefSeq" id="XP_024386040.1">
    <property type="nucleotide sequence ID" value="XM_024530272.2"/>
</dbReference>
<dbReference type="InterPro" id="IPR000322">
    <property type="entry name" value="Glyco_hydro_31_TIM"/>
</dbReference>
<sequence length="896" mass="101588">MASGKIFFSALVLFVISVKLPEVDAGIKFNEAFMDRQRGMHILTSMKEYENKQGFEATLGFVSESGNDTYGEDINPLQVTVRIEKKTRLRVYISDYSNSRWEVPHSLLPRPKLSSKLKHVSSPQLAVTYTRKPFGFAVTRISNGEVLFNSTPPTTGNKNLLFNSLVFKDQYLELSTQLPSTAALFGLGESTRPDGLKLNKNRTFTLWATDTGSIRTDVDLYGSYPFYLDGREGGLFHGVLLLNSNGMEVVYQENYLTYKVLGGVLDFYFFLGPSPLDVVDQFTQLVGRPAPQPYWSFGFHQCRWGYRNVSMTKAVVENFRKAKIPLDTMWNDIDYMDKYKDFTNDKERFPLEEWRAFVDELHANGQQYVIIIDPGISIAYQNYGTYIRGLEANIYLKKQNGENYLGQVWPGPVFFPDFFHPNATQWWINETQSFYNQIPFDGMWIDMNELANFCTGISCTWNGTIIDDYTSCYLQCPNVLNHTKYDIPTYKINHEGTYEGLGYRTAAMTVKHYDGTIEYNVHNLYGLSEAIATNKAMTIVREKRPFVLSRSGFIGSGAHTAHWTGDNGASFNDLAYSIVTVLNFGIFGIPMIGADICGFNDETTEDICNRWIQVGAFHPFSRAHNNIANKPKELYLWESVTISAQKALGLRYRLLPFFYTLNYEANKKGYPIVRPLFFAFPTDPNTLNVNYQFLIGNSILVSPVVTANTTSIEAYFPKGTWYNMFDWSKIQSVGENFTLSAPWDSINVHIHEGVILPLQESALTSIEVRKTPFTLVVVFPSGALSGKANGYVFLDNGDEIIIYLKVNKSSLIIFEASLKNGEGVLKSKLKFKEYALEEGWILDGVILLGINTTHTSFYFNKNSINPERKILGEEGLHISGLNYPLGEAFELKWNST</sequence>
<dbReference type="Gene3D" id="2.60.40.1760">
    <property type="entry name" value="glycosyl hydrolase (family 31)"/>
    <property type="match status" value="1"/>
</dbReference>
<evidence type="ECO:0000256" key="6">
    <source>
        <dbReference type="ARBA" id="ARBA00041343"/>
    </source>
</evidence>
<dbReference type="Pfam" id="PF01055">
    <property type="entry name" value="Glyco_hydro_31_2nd"/>
    <property type="match status" value="1"/>
</dbReference>
<evidence type="ECO:0000256" key="4">
    <source>
        <dbReference type="ARBA" id="ARBA00023180"/>
    </source>
</evidence>
<dbReference type="PANTHER" id="PTHR22762:SF133">
    <property type="entry name" value="P-TYPE DOMAIN-CONTAINING PROTEIN"/>
    <property type="match status" value="1"/>
</dbReference>
<feature type="chain" id="PRO_5043158458" description="Maltase" evidence="8">
    <location>
        <begin position="26"/>
        <end position="896"/>
    </location>
</feature>
<evidence type="ECO:0000313" key="12">
    <source>
        <dbReference type="EMBL" id="PNR62361.1"/>
    </source>
</evidence>
<evidence type="ECO:0000313" key="14">
    <source>
        <dbReference type="Proteomes" id="UP000006727"/>
    </source>
</evidence>
<dbReference type="EnsemblPlants" id="Pp3c1_18110V3.3">
    <property type="protein sequence ID" value="Pp3c1_18110V3.3"/>
    <property type="gene ID" value="Pp3c1_18110"/>
</dbReference>
<dbReference type="GeneID" id="112287321"/>
<feature type="domain" description="Glycoside hydrolase family 31 N-terminal" evidence="10">
    <location>
        <begin position="115"/>
        <end position="248"/>
    </location>
</feature>
<feature type="domain" description="Glycosyl hydrolase family 31 C-terminal" evidence="11">
    <location>
        <begin position="669"/>
        <end position="756"/>
    </location>
</feature>
<evidence type="ECO:0000259" key="9">
    <source>
        <dbReference type="Pfam" id="PF01055"/>
    </source>
</evidence>
<evidence type="ECO:0000256" key="2">
    <source>
        <dbReference type="ARBA" id="ARBA00022729"/>
    </source>
</evidence>
<dbReference type="FunFam" id="2.60.40.1180:FF:000044">
    <property type="entry name" value="Alpha-glucosidase 1"/>
    <property type="match status" value="1"/>
</dbReference>
<reference evidence="12 14" key="1">
    <citation type="journal article" date="2008" name="Science">
        <title>The Physcomitrella genome reveals evolutionary insights into the conquest of land by plants.</title>
        <authorList>
            <person name="Rensing S."/>
            <person name="Lang D."/>
            <person name="Zimmer A."/>
            <person name="Terry A."/>
            <person name="Salamov A."/>
            <person name="Shapiro H."/>
            <person name="Nishiyama T."/>
            <person name="Perroud P.-F."/>
            <person name="Lindquist E."/>
            <person name="Kamisugi Y."/>
            <person name="Tanahashi T."/>
            <person name="Sakakibara K."/>
            <person name="Fujita T."/>
            <person name="Oishi K."/>
            <person name="Shin-I T."/>
            <person name="Kuroki Y."/>
            <person name="Toyoda A."/>
            <person name="Suzuki Y."/>
            <person name="Hashimoto A."/>
            <person name="Yamaguchi K."/>
            <person name="Sugano A."/>
            <person name="Kohara Y."/>
            <person name="Fujiyama A."/>
            <person name="Anterola A."/>
            <person name="Aoki S."/>
            <person name="Ashton N."/>
            <person name="Barbazuk W.B."/>
            <person name="Barker E."/>
            <person name="Bennetzen J."/>
            <person name="Bezanilla M."/>
            <person name="Blankenship R."/>
            <person name="Cho S.H."/>
            <person name="Dutcher S."/>
            <person name="Estelle M."/>
            <person name="Fawcett J.A."/>
            <person name="Gundlach H."/>
            <person name="Hanada K."/>
            <person name="Heyl A."/>
            <person name="Hicks K.A."/>
            <person name="Hugh J."/>
            <person name="Lohr M."/>
            <person name="Mayer K."/>
            <person name="Melkozernov A."/>
            <person name="Murata T."/>
            <person name="Nelson D."/>
            <person name="Pils B."/>
            <person name="Prigge M."/>
            <person name="Reiss B."/>
            <person name="Renner T."/>
            <person name="Rombauts S."/>
            <person name="Rushton P."/>
            <person name="Sanderfoot A."/>
            <person name="Schween G."/>
            <person name="Shiu S.-H."/>
            <person name="Stueber K."/>
            <person name="Theodoulou F.L."/>
            <person name="Tu H."/>
            <person name="Van de Peer Y."/>
            <person name="Verrier P.J."/>
            <person name="Waters E."/>
            <person name="Wood A."/>
            <person name="Yang L."/>
            <person name="Cove D."/>
            <person name="Cuming A."/>
            <person name="Hasebe M."/>
            <person name="Lucas S."/>
            <person name="Mishler D.B."/>
            <person name="Reski R."/>
            <person name="Grigoriev I."/>
            <person name="Quatrano R.S."/>
            <person name="Boore J.L."/>
        </authorList>
    </citation>
    <scope>NUCLEOTIDE SEQUENCE [LARGE SCALE GENOMIC DNA]</scope>
    <source>
        <strain evidence="13 14">cv. Gransden 2004</strain>
    </source>
</reference>
<name>A0A2K1L8N9_PHYPA</name>
<dbReference type="EnsemblPlants" id="Pp3c1_18110V3.5">
    <property type="protein sequence ID" value="Pp3c1_18110V3.5"/>
    <property type="gene ID" value="Pp3c1_18110"/>
</dbReference>
<dbReference type="GO" id="GO:0004553">
    <property type="term" value="F:hydrolase activity, hydrolyzing O-glycosyl compounds"/>
    <property type="evidence" value="ECO:0000318"/>
    <property type="project" value="GO_Central"/>
</dbReference>
<feature type="signal peptide" evidence="8">
    <location>
        <begin position="1"/>
        <end position="25"/>
    </location>
</feature>
<dbReference type="Pfam" id="PF21365">
    <property type="entry name" value="Glyco_hydro_31_3rd"/>
    <property type="match status" value="1"/>
</dbReference>
<reference evidence="13" key="3">
    <citation type="submission" date="2020-12" db="UniProtKB">
        <authorList>
            <consortium name="EnsemblPlants"/>
        </authorList>
    </citation>
    <scope>IDENTIFICATION</scope>
</reference>
<dbReference type="CDD" id="cd06602">
    <property type="entry name" value="GH31_MGAM_SI_GAA"/>
    <property type="match status" value="1"/>
</dbReference>
<dbReference type="Gene3D" id="3.20.20.80">
    <property type="entry name" value="Glycosidases"/>
    <property type="match status" value="1"/>
</dbReference>
<evidence type="ECO:0000256" key="8">
    <source>
        <dbReference type="SAM" id="SignalP"/>
    </source>
</evidence>
<dbReference type="Pfam" id="PF13802">
    <property type="entry name" value="Gal_mutarotas_2"/>
    <property type="match status" value="1"/>
</dbReference>
<dbReference type="Gramene" id="Pp3c1_18110V3.3">
    <property type="protein sequence ID" value="Pp3c1_18110V3.3"/>
    <property type="gene ID" value="Pp3c1_18110"/>
</dbReference>
<dbReference type="Gramene" id="Pp3c1_18110V3.6">
    <property type="protein sequence ID" value="Pp3c1_18110V3.6"/>
    <property type="gene ID" value="Pp3c1_18110"/>
</dbReference>
<reference evidence="12 14" key="2">
    <citation type="journal article" date="2018" name="Plant J.">
        <title>The Physcomitrella patens chromosome-scale assembly reveals moss genome structure and evolution.</title>
        <authorList>
            <person name="Lang D."/>
            <person name="Ullrich K.K."/>
            <person name="Murat F."/>
            <person name="Fuchs J."/>
            <person name="Jenkins J."/>
            <person name="Haas F.B."/>
            <person name="Piednoel M."/>
            <person name="Gundlach H."/>
            <person name="Van Bel M."/>
            <person name="Meyberg R."/>
            <person name="Vives C."/>
            <person name="Morata J."/>
            <person name="Symeonidi A."/>
            <person name="Hiss M."/>
            <person name="Muchero W."/>
            <person name="Kamisugi Y."/>
            <person name="Saleh O."/>
            <person name="Blanc G."/>
            <person name="Decker E.L."/>
            <person name="van Gessel N."/>
            <person name="Grimwood J."/>
            <person name="Hayes R.D."/>
            <person name="Graham S.W."/>
            <person name="Gunter L.E."/>
            <person name="McDaniel S.F."/>
            <person name="Hoernstein S.N.W."/>
            <person name="Larsson A."/>
            <person name="Li F.W."/>
            <person name="Perroud P.F."/>
            <person name="Phillips J."/>
            <person name="Ranjan P."/>
            <person name="Rokshar D.S."/>
            <person name="Rothfels C.J."/>
            <person name="Schneider L."/>
            <person name="Shu S."/>
            <person name="Stevenson D.W."/>
            <person name="Thummler F."/>
            <person name="Tillich M."/>
            <person name="Villarreal Aguilar J.C."/>
            <person name="Widiez T."/>
            <person name="Wong G.K."/>
            <person name="Wymore A."/>
            <person name="Zhang Y."/>
            <person name="Zimmer A.D."/>
            <person name="Quatrano R.S."/>
            <person name="Mayer K.F.X."/>
            <person name="Goodstein D."/>
            <person name="Casacuberta J.M."/>
            <person name="Vandepoele K."/>
            <person name="Reski R."/>
            <person name="Cuming A.C."/>
            <person name="Tuskan G.A."/>
            <person name="Maumus F."/>
            <person name="Salse J."/>
            <person name="Schmutz J."/>
            <person name="Rensing S.A."/>
        </authorList>
    </citation>
    <scope>NUCLEOTIDE SEQUENCE [LARGE SCALE GENOMIC DNA]</scope>
    <source>
        <strain evidence="13 14">cv. Gransden 2004</strain>
    </source>
</reference>
<dbReference type="EnsemblPlants" id="Pp3c1_18110V3.1">
    <property type="protein sequence ID" value="Pp3c1_18110V3.1"/>
    <property type="gene ID" value="Pp3c1_18110"/>
</dbReference>
<dbReference type="RefSeq" id="XP_073390450.1">
    <property type="nucleotide sequence ID" value="XM_073534349.1"/>
</dbReference>
<keyword evidence="5 7" id="KW-0326">Glycosidase</keyword>
<proteinExistence type="inferred from homology"/>
<dbReference type="Gene3D" id="2.60.40.1180">
    <property type="entry name" value="Golgi alpha-mannosidase II"/>
    <property type="match status" value="2"/>
</dbReference>
<keyword evidence="14" id="KW-1185">Reference proteome</keyword>
<keyword evidence="2 8" id="KW-0732">Signal</keyword>
<evidence type="ECO:0000256" key="5">
    <source>
        <dbReference type="ARBA" id="ARBA00023295"/>
    </source>
</evidence>
<dbReference type="EnsemblPlants" id="Pp3c1_18110V3.6">
    <property type="protein sequence ID" value="Pp3c1_18110V3.6"/>
    <property type="gene ID" value="Pp3c1_18110"/>
</dbReference>
<evidence type="ECO:0000259" key="11">
    <source>
        <dbReference type="Pfam" id="PF21365"/>
    </source>
</evidence>
<dbReference type="PROSITE" id="PS00129">
    <property type="entry name" value="GLYCOSYL_HYDROL_F31_1"/>
    <property type="match status" value="1"/>
</dbReference>
<dbReference type="PANTHER" id="PTHR22762">
    <property type="entry name" value="ALPHA-GLUCOSIDASE"/>
    <property type="match status" value="1"/>
</dbReference>
<keyword evidence="4" id="KW-0325">Glycoprotein</keyword>
<dbReference type="RefSeq" id="XP_073390453.1">
    <property type="nucleotide sequence ID" value="XM_073534352.1"/>
</dbReference>
<dbReference type="InterPro" id="IPR025887">
    <property type="entry name" value="Glyco_hydro_31_N_dom"/>
</dbReference>
<evidence type="ECO:0000313" key="13">
    <source>
        <dbReference type="EnsemblPlants" id="Pp3c1_18110V3.1"/>
    </source>
</evidence>
<dbReference type="InterPro" id="IPR048395">
    <property type="entry name" value="Glyco_hydro_31_C"/>
</dbReference>
<dbReference type="AlphaFoldDB" id="A0A2K1L8N9"/>
<dbReference type="RefSeq" id="XP_024385999.1">
    <property type="nucleotide sequence ID" value="XM_024530231.2"/>
</dbReference>
<dbReference type="SUPFAM" id="SSF74650">
    <property type="entry name" value="Galactose mutarotase-like"/>
    <property type="match status" value="1"/>
</dbReference>
<dbReference type="Gramene" id="Pp3c1_18110V3.5">
    <property type="protein sequence ID" value="Pp3c1_18110V3.5"/>
    <property type="gene ID" value="Pp3c1_18110"/>
</dbReference>
<dbReference type="Gramene" id="Pp3c1_18110V3.1">
    <property type="protein sequence ID" value="Pp3c1_18110V3.1"/>
    <property type="gene ID" value="Pp3c1_18110"/>
</dbReference>